<sequence>MPPKRNCGISSSQPQVKMIKIGSDPDEQMFASGSMEDRFGMEDESSPSPLPNNEHEPIDFDEENLSTTGIRTDTISLLMKIDQLQAQLKYERRCRILAERELRELREMNTLMMQMRHMTHELRVTLDQVLQGGEPPVTTQNPEETLTFLPGPEVQMRTVDNIPEDELNFLYLAENLRVPKNLYERVAEIGDYKKYVSALLMILFDRDTLATHCLLGRKNTFTGEESHKPPLPPEILKSLMDHVAEKFGVDSTQIKNAIRTKLNNEDKLMKKRLGLNRTESRVVVEQTFCRDAASLQTKTERNGSEF</sequence>
<accession>A0A1A7WAA9</accession>
<dbReference type="GO" id="GO:0045746">
    <property type="term" value="P:negative regulation of Notch signaling pathway"/>
    <property type="evidence" value="ECO:0007669"/>
    <property type="project" value="InterPro"/>
</dbReference>
<evidence type="ECO:0000256" key="4">
    <source>
        <dbReference type="ARBA" id="ARBA00023163"/>
    </source>
</evidence>
<organism evidence="8">
    <name type="scientific">Iconisemion striatum</name>
    <dbReference type="NCBI Taxonomy" id="60296"/>
    <lineage>
        <taxon>Eukaryota</taxon>
        <taxon>Metazoa</taxon>
        <taxon>Chordata</taxon>
        <taxon>Craniata</taxon>
        <taxon>Vertebrata</taxon>
        <taxon>Euteleostomi</taxon>
        <taxon>Actinopterygii</taxon>
        <taxon>Neopterygii</taxon>
        <taxon>Teleostei</taxon>
        <taxon>Neoteleostei</taxon>
        <taxon>Acanthomorphata</taxon>
        <taxon>Ovalentaria</taxon>
        <taxon>Atherinomorphae</taxon>
        <taxon>Cyprinodontiformes</taxon>
        <taxon>Nothobranchiidae</taxon>
        <taxon>Iconisemion</taxon>
    </lineage>
</organism>
<reference evidence="8" key="2">
    <citation type="submission" date="2016-06" db="EMBL/GenBank/DDBJ databases">
        <title>The genome of a short-lived fish provides insights into sex chromosome evolution and the genetic control of aging.</title>
        <authorList>
            <person name="Reichwald K."/>
            <person name="Felder M."/>
            <person name="Petzold A."/>
            <person name="Koch P."/>
            <person name="Groth M."/>
            <person name="Platzer M."/>
        </authorList>
    </citation>
    <scope>NUCLEOTIDE SEQUENCE</scope>
    <source>
        <tissue evidence="8">Brain</tissue>
    </source>
</reference>
<dbReference type="GO" id="GO:0003714">
    <property type="term" value="F:transcription corepressor activity"/>
    <property type="evidence" value="ECO:0007669"/>
    <property type="project" value="InterPro"/>
</dbReference>
<evidence type="ECO:0000256" key="5">
    <source>
        <dbReference type="ARBA" id="ARBA00023242"/>
    </source>
</evidence>
<dbReference type="PROSITE" id="PS51457">
    <property type="entry name" value="BEN"/>
    <property type="match status" value="1"/>
</dbReference>
<dbReference type="GO" id="GO:0005634">
    <property type="term" value="C:nucleus"/>
    <property type="evidence" value="ECO:0007669"/>
    <property type="project" value="UniProtKB-SubCell"/>
</dbReference>
<keyword evidence="3" id="KW-0805">Transcription regulation</keyword>
<protein>
    <recommendedName>
        <fullName evidence="7">BEN domain-containing protein</fullName>
    </recommendedName>
</protein>
<comment type="subcellular location">
    <subcellularLocation>
        <location evidence="1">Nucleus</location>
    </subcellularLocation>
</comment>
<keyword evidence="4" id="KW-0804">Transcription</keyword>
<feature type="domain" description="BEN" evidence="7">
    <location>
        <begin position="151"/>
        <end position="269"/>
    </location>
</feature>
<evidence type="ECO:0000256" key="1">
    <source>
        <dbReference type="ARBA" id="ARBA00004123"/>
    </source>
</evidence>
<dbReference type="GO" id="GO:0045666">
    <property type="term" value="P:positive regulation of neuron differentiation"/>
    <property type="evidence" value="ECO:0007669"/>
    <property type="project" value="InterPro"/>
</dbReference>
<feature type="region of interest" description="Disordered" evidence="6">
    <location>
        <begin position="22"/>
        <end position="60"/>
    </location>
</feature>
<proteinExistence type="predicted"/>
<gene>
    <name evidence="8" type="primary">OLA.22441</name>
</gene>
<dbReference type="Gene3D" id="1.10.10.2590">
    <property type="entry name" value="BEN domain"/>
    <property type="match status" value="1"/>
</dbReference>
<dbReference type="GO" id="GO:0003677">
    <property type="term" value="F:DNA binding"/>
    <property type="evidence" value="ECO:0007669"/>
    <property type="project" value="InterPro"/>
</dbReference>
<dbReference type="EMBL" id="HADX01014141">
    <property type="protein sequence ID" value="SBP36373.1"/>
    <property type="molecule type" value="Transcribed_RNA"/>
</dbReference>
<evidence type="ECO:0000256" key="3">
    <source>
        <dbReference type="ARBA" id="ARBA00023015"/>
    </source>
</evidence>
<name>A0A1A7WAA9_9TELE</name>
<evidence type="ECO:0000313" key="8">
    <source>
        <dbReference type="EMBL" id="SBP02454.1"/>
    </source>
</evidence>
<dbReference type="PANTHER" id="PTHR35346:SF1">
    <property type="entry name" value="BEN DOMAIN-CONTAINING PROTEIN 6"/>
    <property type="match status" value="1"/>
</dbReference>
<dbReference type="PANTHER" id="PTHR35346">
    <property type="entry name" value="BEN DOMAIN-CONTAINING PROTEIN 6"/>
    <property type="match status" value="1"/>
</dbReference>
<keyword evidence="2" id="KW-0678">Repressor</keyword>
<evidence type="ECO:0000256" key="2">
    <source>
        <dbReference type="ARBA" id="ARBA00022491"/>
    </source>
</evidence>
<keyword evidence="5" id="KW-0539">Nucleus</keyword>
<dbReference type="SMART" id="SM01025">
    <property type="entry name" value="BEN"/>
    <property type="match status" value="1"/>
</dbReference>
<evidence type="ECO:0000256" key="6">
    <source>
        <dbReference type="SAM" id="MobiDB-lite"/>
    </source>
</evidence>
<dbReference type="InterPro" id="IPR018379">
    <property type="entry name" value="BEN_domain"/>
</dbReference>
<evidence type="ECO:0000259" key="7">
    <source>
        <dbReference type="PROSITE" id="PS51457"/>
    </source>
</evidence>
<dbReference type="EMBL" id="HADW01001054">
    <property type="protein sequence ID" value="SBP02454.1"/>
    <property type="molecule type" value="Transcribed_RNA"/>
</dbReference>
<dbReference type="AlphaFoldDB" id="A0A1A7WAA9"/>
<reference evidence="8" key="1">
    <citation type="submission" date="2016-05" db="EMBL/GenBank/DDBJ databases">
        <authorList>
            <person name="Lavstsen T."/>
            <person name="Jespersen J.S."/>
        </authorList>
    </citation>
    <scope>NUCLEOTIDE SEQUENCE</scope>
    <source>
        <tissue evidence="8">Brain</tissue>
    </source>
</reference>
<dbReference type="Pfam" id="PF10523">
    <property type="entry name" value="BEN"/>
    <property type="match status" value="1"/>
</dbReference>
<dbReference type="InterPro" id="IPR037496">
    <property type="entry name" value="BEND6-like"/>
</dbReference>